<dbReference type="InterPro" id="IPR046675">
    <property type="entry name" value="DUF6545"/>
</dbReference>
<evidence type="ECO:0000313" key="3">
    <source>
        <dbReference type="EMBL" id="QIS12630.1"/>
    </source>
</evidence>
<proteinExistence type="predicted"/>
<feature type="domain" description="DUF6545" evidence="2">
    <location>
        <begin position="257"/>
        <end position="371"/>
    </location>
</feature>
<evidence type="ECO:0000313" key="4">
    <source>
        <dbReference type="Proteomes" id="UP000503540"/>
    </source>
</evidence>
<keyword evidence="1" id="KW-1133">Transmembrane helix</keyword>
<reference evidence="3 4" key="1">
    <citation type="journal article" date="2019" name="ACS Chem. Biol.">
        <title>Identification and Mobilization of a Cryptic Antibiotic Biosynthesis Gene Locus from a Human-Pathogenic Nocardia Isolate.</title>
        <authorList>
            <person name="Herisse M."/>
            <person name="Ishida K."/>
            <person name="Porter J.L."/>
            <person name="Howden B."/>
            <person name="Hertweck C."/>
            <person name="Stinear T.P."/>
            <person name="Pidot S.J."/>
        </authorList>
    </citation>
    <scope>NUCLEOTIDE SEQUENCE [LARGE SCALE GENOMIC DNA]</scope>
    <source>
        <strain evidence="3 4">AUSMDU00012717</strain>
    </source>
</reference>
<keyword evidence="1" id="KW-0812">Transmembrane</keyword>
<accession>A0A6G9YHK1</accession>
<keyword evidence="1" id="KW-0472">Membrane</keyword>
<dbReference type="EMBL" id="CP046172">
    <property type="protein sequence ID" value="QIS12630.1"/>
    <property type="molecule type" value="Genomic_DNA"/>
</dbReference>
<feature type="transmembrane region" description="Helical" evidence="1">
    <location>
        <begin position="71"/>
        <end position="90"/>
    </location>
</feature>
<feature type="transmembrane region" description="Helical" evidence="1">
    <location>
        <begin position="111"/>
        <end position="129"/>
    </location>
</feature>
<sequence length="385" mass="42373">MTSSAPEPIAWLIIGFTATVTVLRLTWLHGRFHSGERQLTYAQLCAVLADLLRERPVQTALADAGLLDIGFTRQLGTVFIVAAFAPLMVLAQSWSRRWSDQTGERYRRMRLTVWCAAVVSMVLMLLAGARARAIGQYIDRTEDWRTVAYYALFTAWIGGVGWLAIAVGVRELRAGRLRPAHVLTYGLILIVGGCSVEEAASVFAGAVCAATGTGRAFVEFRLRADEMTFVYMDGLGSLALGARVGTEIARVFGVDSASRTVRWLTPMWRDLVAVCVEIPPSPADPGTDVRRRLHRMTVEIRDSLLVLGRFAAPAPRELPADLAAAVQIALALRRKASGVTPGPYLRLYQSAAGRDIVDETRALRRIARHWKQARGHLDRAHARTE</sequence>
<feature type="transmembrane region" description="Helical" evidence="1">
    <location>
        <begin position="9"/>
        <end position="27"/>
    </location>
</feature>
<dbReference type="Proteomes" id="UP000503540">
    <property type="component" value="Chromosome"/>
</dbReference>
<name>A0A6G9YHK1_9NOCA</name>
<evidence type="ECO:0000259" key="2">
    <source>
        <dbReference type="Pfam" id="PF20182"/>
    </source>
</evidence>
<dbReference type="Pfam" id="PF20182">
    <property type="entry name" value="DUF6545"/>
    <property type="match status" value="1"/>
</dbReference>
<keyword evidence="4" id="KW-1185">Reference proteome</keyword>
<organism evidence="3 4">
    <name type="scientific">Nocardia arthritidis</name>
    <dbReference type="NCBI Taxonomy" id="228602"/>
    <lineage>
        <taxon>Bacteria</taxon>
        <taxon>Bacillati</taxon>
        <taxon>Actinomycetota</taxon>
        <taxon>Actinomycetes</taxon>
        <taxon>Mycobacteriales</taxon>
        <taxon>Nocardiaceae</taxon>
        <taxon>Nocardia</taxon>
    </lineage>
</organism>
<feature type="transmembrane region" description="Helical" evidence="1">
    <location>
        <begin position="149"/>
        <end position="169"/>
    </location>
</feature>
<gene>
    <name evidence="3" type="ORF">F5544_23860</name>
</gene>
<evidence type="ECO:0000256" key="1">
    <source>
        <dbReference type="SAM" id="Phobius"/>
    </source>
</evidence>
<dbReference type="KEGG" id="nah:F5544_23860"/>
<dbReference type="AlphaFoldDB" id="A0A6G9YHK1"/>
<protein>
    <recommendedName>
        <fullName evidence="2">DUF6545 domain-containing protein</fullName>
    </recommendedName>
</protein>